<evidence type="ECO:0000256" key="3">
    <source>
        <dbReference type="ARBA" id="ARBA00022741"/>
    </source>
</evidence>
<comment type="caution">
    <text evidence="6">The sequence shown here is derived from an EMBL/GenBank/DDBJ whole genome shotgun (WGS) entry which is preliminary data.</text>
</comment>
<dbReference type="EMBL" id="JACGXN010000025">
    <property type="protein sequence ID" value="MBA8882128.1"/>
    <property type="molecule type" value="Genomic_DNA"/>
</dbReference>
<dbReference type="InterPro" id="IPR029439">
    <property type="entry name" value="Wzt_C"/>
</dbReference>
<dbReference type="Pfam" id="PF14524">
    <property type="entry name" value="Wzt_C"/>
    <property type="match status" value="1"/>
</dbReference>
<dbReference type="GO" id="GO:0005524">
    <property type="term" value="F:ATP binding"/>
    <property type="evidence" value="ECO:0007669"/>
    <property type="project" value="UniProtKB-KW"/>
</dbReference>
<sequence length="464" mass="51104">MSSETVIRVTGVSKAFQTFARPHDRLVQALYGLASRLSPVEALAAKLRQKASARSSQFWALRDVSLEVKRGETVGIIGRNGSGKSTLLQIICGTLQPTSGDVFVTGRVAALLELGSGFNPEFTGRENVYLNGQLYGLSKAQLDDRFDSITSFADIGDFIEQPVKTYSSGMLVRLAFAVIAHVDADVLVVDEALAVGDAFFTQKCMRFLREFMKTGTILFVSHDTASVKNLCSEALWIERGTVLETGVPRTVCDRYLEAFYEEQQGKSTTTRLRPVKLDRQNKAEKDQRLQFINHTELRNDLKVFEFDALSSSFGNGEAQIVDVHFGDRDGNILSWVVGGEEVVIHVQAIAHRDLDAPIVGFYIKDRLGQTLFGDNTYLTRHDDPLPVVLGQMINASFVFQMPILPKGDYSVCVAVANGTQDEHTQLHWIHDALFFKSDATSVTTGLIGIPMLSIDLAKADTANA</sequence>
<gene>
    <name evidence="6" type="ORF">FHW16_005877</name>
</gene>
<dbReference type="PANTHER" id="PTHR46743:SF2">
    <property type="entry name" value="TEICHOIC ACIDS EXPORT ATP-BINDING PROTEIN TAGH"/>
    <property type="match status" value="1"/>
</dbReference>
<dbReference type="InterPro" id="IPR050683">
    <property type="entry name" value="Bact_Polysacc_Export_ATP-bd"/>
</dbReference>
<dbReference type="GO" id="GO:0140359">
    <property type="term" value="F:ABC-type transporter activity"/>
    <property type="evidence" value="ECO:0007669"/>
    <property type="project" value="InterPro"/>
</dbReference>
<evidence type="ECO:0000259" key="5">
    <source>
        <dbReference type="PROSITE" id="PS50893"/>
    </source>
</evidence>
<name>A0A839EVE7_9HYPH</name>
<evidence type="ECO:0000313" key="7">
    <source>
        <dbReference type="Proteomes" id="UP000549052"/>
    </source>
</evidence>
<dbReference type="Pfam" id="PF00005">
    <property type="entry name" value="ABC_tran"/>
    <property type="match status" value="1"/>
</dbReference>
<accession>A0A839EVE7</accession>
<dbReference type="InterPro" id="IPR003439">
    <property type="entry name" value="ABC_transporter-like_ATP-bd"/>
</dbReference>
<dbReference type="InterPro" id="IPR017871">
    <property type="entry name" value="ABC_transporter-like_CS"/>
</dbReference>
<evidence type="ECO:0000313" key="6">
    <source>
        <dbReference type="EMBL" id="MBA8882128.1"/>
    </source>
</evidence>
<keyword evidence="3" id="KW-0547">Nucleotide-binding</keyword>
<dbReference type="GO" id="GO:0016887">
    <property type="term" value="F:ATP hydrolysis activity"/>
    <property type="evidence" value="ECO:0007669"/>
    <property type="project" value="InterPro"/>
</dbReference>
<evidence type="ECO:0000256" key="1">
    <source>
        <dbReference type="ARBA" id="ARBA00005417"/>
    </source>
</evidence>
<proteinExistence type="inferred from homology"/>
<dbReference type="CDD" id="cd10147">
    <property type="entry name" value="Wzt_C-like"/>
    <property type="match status" value="1"/>
</dbReference>
<dbReference type="Proteomes" id="UP000549052">
    <property type="component" value="Unassembled WGS sequence"/>
</dbReference>
<protein>
    <submittedName>
        <fullName evidence="6">Lipopolysaccharide transport system ATP-binding protein</fullName>
    </submittedName>
</protein>
<dbReference type="SMART" id="SM00382">
    <property type="entry name" value="AAA"/>
    <property type="match status" value="1"/>
</dbReference>
<dbReference type="InterPro" id="IPR015860">
    <property type="entry name" value="ABC_transpr_TagH-like"/>
</dbReference>
<dbReference type="SUPFAM" id="SSF52540">
    <property type="entry name" value="P-loop containing nucleoside triphosphate hydrolases"/>
    <property type="match status" value="1"/>
</dbReference>
<keyword evidence="2" id="KW-0813">Transport</keyword>
<keyword evidence="7" id="KW-1185">Reference proteome</keyword>
<evidence type="ECO:0000256" key="4">
    <source>
        <dbReference type="ARBA" id="ARBA00022840"/>
    </source>
</evidence>
<dbReference type="GO" id="GO:0016020">
    <property type="term" value="C:membrane"/>
    <property type="evidence" value="ECO:0007669"/>
    <property type="project" value="InterPro"/>
</dbReference>
<dbReference type="InterPro" id="IPR027417">
    <property type="entry name" value="P-loop_NTPase"/>
</dbReference>
<evidence type="ECO:0000256" key="2">
    <source>
        <dbReference type="ARBA" id="ARBA00022448"/>
    </source>
</evidence>
<dbReference type="Gene3D" id="2.70.50.60">
    <property type="entry name" value="abc- transporter (atp binding component) like domain"/>
    <property type="match status" value="1"/>
</dbReference>
<dbReference type="Gene3D" id="3.40.50.300">
    <property type="entry name" value="P-loop containing nucleotide triphosphate hydrolases"/>
    <property type="match status" value="1"/>
</dbReference>
<dbReference type="RefSeq" id="WP_182552819.1">
    <property type="nucleotide sequence ID" value="NZ_JACGXN010000025.1"/>
</dbReference>
<dbReference type="InterPro" id="IPR003593">
    <property type="entry name" value="AAA+_ATPase"/>
</dbReference>
<dbReference type="PANTHER" id="PTHR46743">
    <property type="entry name" value="TEICHOIC ACIDS EXPORT ATP-BINDING PROTEIN TAGH"/>
    <property type="match status" value="1"/>
</dbReference>
<reference evidence="6 7" key="1">
    <citation type="submission" date="2020-07" db="EMBL/GenBank/DDBJ databases">
        <title>Genomic Encyclopedia of Type Strains, Phase IV (KMG-V): Genome sequencing to study the core and pangenomes of soil and plant-associated prokaryotes.</title>
        <authorList>
            <person name="Whitman W."/>
        </authorList>
    </citation>
    <scope>NUCLEOTIDE SEQUENCE [LARGE SCALE GENOMIC DNA]</scope>
    <source>
        <strain evidence="6 7">AN3</strain>
    </source>
</reference>
<dbReference type="AlphaFoldDB" id="A0A839EVE7"/>
<dbReference type="PROSITE" id="PS00211">
    <property type="entry name" value="ABC_TRANSPORTER_1"/>
    <property type="match status" value="1"/>
</dbReference>
<feature type="domain" description="ABC transporter" evidence="5">
    <location>
        <begin position="45"/>
        <end position="264"/>
    </location>
</feature>
<dbReference type="PROSITE" id="PS50893">
    <property type="entry name" value="ABC_TRANSPORTER_2"/>
    <property type="match status" value="1"/>
</dbReference>
<organism evidence="6 7">
    <name type="scientific">Phyllobacterium myrsinacearum</name>
    <dbReference type="NCBI Taxonomy" id="28101"/>
    <lineage>
        <taxon>Bacteria</taxon>
        <taxon>Pseudomonadati</taxon>
        <taxon>Pseudomonadota</taxon>
        <taxon>Alphaproteobacteria</taxon>
        <taxon>Hyphomicrobiales</taxon>
        <taxon>Phyllobacteriaceae</taxon>
        <taxon>Phyllobacterium</taxon>
    </lineage>
</organism>
<comment type="similarity">
    <text evidence="1">Belongs to the ABC transporter superfamily.</text>
</comment>
<dbReference type="CDD" id="cd03220">
    <property type="entry name" value="ABC_KpsT_Wzt"/>
    <property type="match status" value="1"/>
</dbReference>
<keyword evidence="4 6" id="KW-0067">ATP-binding</keyword>